<comment type="subcellular location">
    <subcellularLocation>
        <location evidence="1">Nucleus</location>
    </subcellularLocation>
</comment>
<sequence length="467" mass="51436">MFTTWKAGNEKISSVLAIPESDQLLTASKNIKLWDTQTKEVLRTFVGHKSEVTCLRFVCPRPSGESYFLSGSKNDRVVSCWSLSDGASEKNAIANFQMEDVLQSVSISTGSDGATHMAATVRSGAIHIYRQTLNGKPGKPIKPKTTIQVVSDTGQSKEIVAPIKVLGAFYKDTETICLGYGSEILLTFENILIDTNKKLQCLVREPSQTSTNQDQAAKVVKPVVDDTVEYLTSETSKVAATKRKIDGNVDVPMEKQLENLTLDQTDNAKALTAGSVAHLLVQGLHSKDKKILRTVLYQKDEETVKNTVRRLPITALVPLVRELSNYVQGKTLSSQVGCLWLRHILQTHSGVLISNPELPDLFGSCLGHIENRLSLFTPLSTLKGRLDLVLPQVSGALKQDFSENEQPLLIYNDRDSSESEEEEDMQMDGQSESASEWEEESDIDENHVNEKSESEGEESDGSVAMST</sequence>
<comment type="similarity">
    <text evidence="3">Belongs to the UTP5 family.</text>
</comment>
<feature type="compositionally biased region" description="Basic and acidic residues" evidence="4">
    <location>
        <begin position="444"/>
        <end position="454"/>
    </location>
</feature>
<protein>
    <recommendedName>
        <fullName evidence="5">Small-subunit processome Utp12 domain-containing protein</fullName>
    </recommendedName>
</protein>
<evidence type="ECO:0000256" key="3">
    <source>
        <dbReference type="ARBA" id="ARBA00038335"/>
    </source>
</evidence>
<dbReference type="GO" id="GO:0005730">
    <property type="term" value="C:nucleolus"/>
    <property type="evidence" value="ECO:0007669"/>
    <property type="project" value="TreeGrafter"/>
</dbReference>
<evidence type="ECO:0000256" key="2">
    <source>
        <dbReference type="ARBA" id="ARBA00023242"/>
    </source>
</evidence>
<dbReference type="InterPro" id="IPR007148">
    <property type="entry name" value="SSU_processome_Utp12"/>
</dbReference>
<evidence type="ECO:0000256" key="4">
    <source>
        <dbReference type="SAM" id="MobiDB-lite"/>
    </source>
</evidence>
<dbReference type="SUPFAM" id="SSF50978">
    <property type="entry name" value="WD40 repeat-like"/>
    <property type="match status" value="1"/>
</dbReference>
<accession>A0A9N9XNA5</accession>
<dbReference type="AlphaFoldDB" id="A0A9N9XNA5"/>
<name>A0A9N9XNA5_PHYSR</name>
<dbReference type="PANTHER" id="PTHR44267:SF1">
    <property type="entry name" value="WD REPEAT-CONTAINING PROTEIN 43"/>
    <property type="match status" value="1"/>
</dbReference>
<evidence type="ECO:0000313" key="7">
    <source>
        <dbReference type="Proteomes" id="UP001153712"/>
    </source>
</evidence>
<dbReference type="SMART" id="SM00320">
    <property type="entry name" value="WD40"/>
    <property type="match status" value="2"/>
</dbReference>
<proteinExistence type="inferred from homology"/>
<dbReference type="InterPro" id="IPR052414">
    <property type="entry name" value="U3_snoRNA-assoc_WDR"/>
</dbReference>
<keyword evidence="7" id="KW-1185">Reference proteome</keyword>
<organism evidence="6 7">
    <name type="scientific">Phyllotreta striolata</name>
    <name type="common">Striped flea beetle</name>
    <name type="synonym">Crioceris striolata</name>
    <dbReference type="NCBI Taxonomy" id="444603"/>
    <lineage>
        <taxon>Eukaryota</taxon>
        <taxon>Metazoa</taxon>
        <taxon>Ecdysozoa</taxon>
        <taxon>Arthropoda</taxon>
        <taxon>Hexapoda</taxon>
        <taxon>Insecta</taxon>
        <taxon>Pterygota</taxon>
        <taxon>Neoptera</taxon>
        <taxon>Endopterygota</taxon>
        <taxon>Coleoptera</taxon>
        <taxon>Polyphaga</taxon>
        <taxon>Cucujiformia</taxon>
        <taxon>Chrysomeloidea</taxon>
        <taxon>Chrysomelidae</taxon>
        <taxon>Galerucinae</taxon>
        <taxon>Alticini</taxon>
        <taxon>Phyllotreta</taxon>
    </lineage>
</organism>
<dbReference type="Pfam" id="PF04003">
    <property type="entry name" value="Utp12"/>
    <property type="match status" value="1"/>
</dbReference>
<evidence type="ECO:0000259" key="5">
    <source>
        <dbReference type="Pfam" id="PF04003"/>
    </source>
</evidence>
<dbReference type="Proteomes" id="UP001153712">
    <property type="component" value="Chromosome 11"/>
</dbReference>
<feature type="region of interest" description="Disordered" evidence="4">
    <location>
        <begin position="407"/>
        <end position="467"/>
    </location>
</feature>
<dbReference type="OrthoDB" id="30195at2759"/>
<dbReference type="InterPro" id="IPR015943">
    <property type="entry name" value="WD40/YVTN_repeat-like_dom_sf"/>
</dbReference>
<dbReference type="GO" id="GO:0000462">
    <property type="term" value="P:maturation of SSU-rRNA from tricistronic rRNA transcript (SSU-rRNA, 5.8S rRNA, LSU-rRNA)"/>
    <property type="evidence" value="ECO:0007669"/>
    <property type="project" value="TreeGrafter"/>
</dbReference>
<dbReference type="EMBL" id="OU900104">
    <property type="protein sequence ID" value="CAG9855648.1"/>
    <property type="molecule type" value="Genomic_DNA"/>
</dbReference>
<dbReference type="PANTHER" id="PTHR44267">
    <property type="entry name" value="WD REPEAT-CONTAINING PROTEIN 43"/>
    <property type="match status" value="1"/>
</dbReference>
<dbReference type="InterPro" id="IPR001680">
    <property type="entry name" value="WD40_rpt"/>
</dbReference>
<feature type="domain" description="Small-subunit processome Utp12" evidence="5">
    <location>
        <begin position="288"/>
        <end position="390"/>
    </location>
</feature>
<dbReference type="InterPro" id="IPR036322">
    <property type="entry name" value="WD40_repeat_dom_sf"/>
</dbReference>
<keyword evidence="2" id="KW-0539">Nucleus</keyword>
<dbReference type="Gene3D" id="2.130.10.10">
    <property type="entry name" value="YVTN repeat-like/Quinoprotein amine dehydrogenase"/>
    <property type="match status" value="1"/>
</dbReference>
<evidence type="ECO:0000256" key="1">
    <source>
        <dbReference type="ARBA" id="ARBA00004123"/>
    </source>
</evidence>
<reference evidence="6" key="1">
    <citation type="submission" date="2022-01" db="EMBL/GenBank/DDBJ databases">
        <authorList>
            <person name="King R."/>
        </authorList>
    </citation>
    <scope>NUCLEOTIDE SEQUENCE</scope>
</reference>
<gene>
    <name evidence="6" type="ORF">PHYEVI_LOCUS2094</name>
</gene>
<evidence type="ECO:0000313" key="6">
    <source>
        <dbReference type="EMBL" id="CAG9855648.1"/>
    </source>
</evidence>